<dbReference type="Proteomes" id="UP000799118">
    <property type="component" value="Unassembled WGS sequence"/>
</dbReference>
<dbReference type="PANTHER" id="PTHR11909">
    <property type="entry name" value="CASEIN KINASE-RELATED"/>
    <property type="match status" value="1"/>
</dbReference>
<accession>A0A6A4HZF0</accession>
<protein>
    <recommendedName>
        <fullName evidence="3">Protein kinase domain-containing protein</fullName>
    </recommendedName>
</protein>
<gene>
    <name evidence="1" type="ORF">BT96DRAFT_1089241</name>
</gene>
<keyword evidence="2" id="KW-1185">Reference proteome</keyword>
<evidence type="ECO:0000313" key="2">
    <source>
        <dbReference type="Proteomes" id="UP000799118"/>
    </source>
</evidence>
<dbReference type="Gene3D" id="1.10.510.10">
    <property type="entry name" value="Transferase(Phosphotransferase) domain 1"/>
    <property type="match status" value="1"/>
</dbReference>
<proteinExistence type="predicted"/>
<dbReference type="SUPFAM" id="SSF56112">
    <property type="entry name" value="Protein kinase-like (PK-like)"/>
    <property type="match status" value="1"/>
</dbReference>
<reference evidence="1" key="1">
    <citation type="journal article" date="2019" name="Environ. Microbiol.">
        <title>Fungal ecological strategies reflected in gene transcription - a case study of two litter decomposers.</title>
        <authorList>
            <person name="Barbi F."/>
            <person name="Kohler A."/>
            <person name="Barry K."/>
            <person name="Baskaran P."/>
            <person name="Daum C."/>
            <person name="Fauchery L."/>
            <person name="Ihrmark K."/>
            <person name="Kuo A."/>
            <person name="LaButti K."/>
            <person name="Lipzen A."/>
            <person name="Morin E."/>
            <person name="Grigoriev I.V."/>
            <person name="Henrissat B."/>
            <person name="Lindahl B."/>
            <person name="Martin F."/>
        </authorList>
    </citation>
    <scope>NUCLEOTIDE SEQUENCE</scope>
    <source>
        <strain evidence="1">JB14</strain>
    </source>
</reference>
<dbReference type="InterPro" id="IPR050235">
    <property type="entry name" value="CK1_Ser-Thr_kinase"/>
</dbReference>
<evidence type="ECO:0000313" key="1">
    <source>
        <dbReference type="EMBL" id="KAE9401975.1"/>
    </source>
</evidence>
<dbReference type="Gene3D" id="3.30.200.20">
    <property type="entry name" value="Phosphorylase Kinase, domain 1"/>
    <property type="match status" value="1"/>
</dbReference>
<name>A0A6A4HZF0_9AGAR</name>
<sequence length="306" mass="33721">MVSTKITEYKLGAHLGQGGYSHVYKATEISNANIVVALKKSRVSRKIKRTLFDTRAIVDQALSGTGTCSLEGNAYIATSSLTTILCALDDDSIIKLVDFGLSKPLAHRPPSQYNPYQERRYIAGSLYWASLNSHNGLDLTPRDDLESLAIPTPLAQEIVRIMKSKCTGERLAEGFPHEFGELLTYSRSLEFTQLPDYTKLRREFAELATNEEGGSLDTSEGSFWTASAPSPISSGAAGPEVDEIDIDLPPENEVEVEYDMDIGSYLGYDIELWDNRQGERDKDLTLSAEQAEALDGCLLLIEQVVD</sequence>
<dbReference type="AlphaFoldDB" id="A0A6A4HZF0"/>
<dbReference type="EMBL" id="ML769440">
    <property type="protein sequence ID" value="KAE9401975.1"/>
    <property type="molecule type" value="Genomic_DNA"/>
</dbReference>
<organism evidence="1 2">
    <name type="scientific">Gymnopus androsaceus JB14</name>
    <dbReference type="NCBI Taxonomy" id="1447944"/>
    <lineage>
        <taxon>Eukaryota</taxon>
        <taxon>Fungi</taxon>
        <taxon>Dikarya</taxon>
        <taxon>Basidiomycota</taxon>
        <taxon>Agaricomycotina</taxon>
        <taxon>Agaricomycetes</taxon>
        <taxon>Agaricomycetidae</taxon>
        <taxon>Agaricales</taxon>
        <taxon>Marasmiineae</taxon>
        <taxon>Omphalotaceae</taxon>
        <taxon>Gymnopus</taxon>
    </lineage>
</organism>
<dbReference type="OrthoDB" id="5579860at2759"/>
<evidence type="ECO:0008006" key="3">
    <source>
        <dbReference type="Google" id="ProtNLM"/>
    </source>
</evidence>
<dbReference type="InterPro" id="IPR011009">
    <property type="entry name" value="Kinase-like_dom_sf"/>
</dbReference>